<dbReference type="Proteomes" id="UP000250235">
    <property type="component" value="Unassembled WGS sequence"/>
</dbReference>
<proteinExistence type="inferred from homology"/>
<comment type="subcellular location">
    <subcellularLocation>
        <location evidence="1">Membrane</location>
        <topology evidence="1">Multi-pass membrane protein</topology>
    </subcellularLocation>
</comment>
<keyword evidence="5 7" id="KW-0472">Membrane</keyword>
<feature type="compositionally biased region" description="Basic and acidic residues" evidence="6">
    <location>
        <begin position="593"/>
        <end position="625"/>
    </location>
</feature>
<evidence type="ECO:0000256" key="3">
    <source>
        <dbReference type="ARBA" id="ARBA00022692"/>
    </source>
</evidence>
<feature type="transmembrane region" description="Helical" evidence="7">
    <location>
        <begin position="238"/>
        <end position="255"/>
    </location>
</feature>
<dbReference type="PRINTS" id="PR00447">
    <property type="entry name" value="NATRESASSCMP"/>
</dbReference>
<evidence type="ECO:0000256" key="4">
    <source>
        <dbReference type="ARBA" id="ARBA00022989"/>
    </source>
</evidence>
<gene>
    <name evidence="8" type="ORF">F511_06337</name>
</gene>
<feature type="transmembrane region" description="Helical" evidence="7">
    <location>
        <begin position="354"/>
        <end position="376"/>
    </location>
</feature>
<feature type="region of interest" description="Disordered" evidence="6">
    <location>
        <begin position="582"/>
        <end position="651"/>
    </location>
</feature>
<feature type="transmembrane region" description="Helical" evidence="7">
    <location>
        <begin position="437"/>
        <end position="456"/>
    </location>
</feature>
<feature type="region of interest" description="Disordered" evidence="6">
    <location>
        <begin position="724"/>
        <end position="745"/>
    </location>
</feature>
<keyword evidence="9" id="KW-1185">Reference proteome</keyword>
<dbReference type="InterPro" id="IPR001046">
    <property type="entry name" value="NRAMP_fam"/>
</dbReference>
<evidence type="ECO:0000256" key="7">
    <source>
        <dbReference type="SAM" id="Phobius"/>
    </source>
</evidence>
<comment type="similarity">
    <text evidence="2">Belongs to the NRAMP (TC 2.A.55) family.</text>
</comment>
<dbReference type="GO" id="GO:0009873">
    <property type="term" value="P:ethylene-activated signaling pathway"/>
    <property type="evidence" value="ECO:0007669"/>
    <property type="project" value="InterPro"/>
</dbReference>
<dbReference type="GO" id="GO:0015086">
    <property type="term" value="F:cadmium ion transmembrane transporter activity"/>
    <property type="evidence" value="ECO:0007669"/>
    <property type="project" value="TreeGrafter"/>
</dbReference>
<dbReference type="InterPro" id="IPR017187">
    <property type="entry name" value="EIN2"/>
</dbReference>
<dbReference type="GO" id="GO:0034755">
    <property type="term" value="P:iron ion transmembrane transport"/>
    <property type="evidence" value="ECO:0007669"/>
    <property type="project" value="TreeGrafter"/>
</dbReference>
<sequence>MESENLIITSRPTIRERMLASAGPLLWIAISYVDPGKWAAVVEGGARFGLDLFLLLLVINFAAIMYQYLSACVAIATGKDLSQVCSEEYDDTTCILLGVLVEISMIALDLTMVLSTAYGLNAVFGIDIFNCVFLTGFDAIFFPLLSSLFENPRAKFLSTCLASFILVSCIFGLCISQPESSFPVGGMLTKLNGESAYALMSLLGANIMPYNFFLHSSAVKLTQGKLNLSKGTLCQDHFFAIICIFSGIFLLNYMLMNLAANVLYGTGLVLLTLQDALSLLDQVFRNSVPSAGLIFIVFCSSQLIALRWYLGRQVIIQDLFKTDIPGWLHRATIRIIAIIPALYCVRNTGAEGIFQLLIFTQVLVGLLLPSSAISLFRIASSKSIMGSYKIPMLVEFFTIISFVGILGIKIVFVVEMIFGSSEWVSSLKWNIGNSVPLPYLILLVGAFSSLCLMLWLGTTPLKSASSTVDAQALIWDVKTFAPEPCADGDQTESCASQHNVDSAREQQELELSFDSFGDNANTTVLNADLKLPETLTDTATHLNTVQEIKYEVPSPGLGSSEVSATTREVAVPLSLHNEVLESKPQVASSLSAESEKTSPKVEHLPPEKGDEVDHWEPEESTKDVPDGSQSLASDGPGSFRSLSGKSDEIGSGAGSLSRLAGLGRAARRQLTITLDEFWGQLFDFHGQTTQEAKSKKLDVLLGTDPKVDIKSSLAPMKLDSTCKDSTGYIPASGRGPDSLRNSSFYNSPKQQIAQSGIGSPLGVHKGSSMWSPSPQLLDAYVRNSSHAPDSGERRYHSVHVPAASDGYNQQPATVHGYDLALYLGRTAVDKGSDYQVDQLESLKRMSTMPIKSNSKEFSRGLVQKPQNGLRTLTPPGFHNVPVSRNNSLNIERPFHEHPTTEHVDFTNNPADLKKFYSLPDISGLYVPHQDSSLTSNHDNFTGYGQSISRLAREQTYQSASSWAGASIGYSELSPSKVCRDAFSLQFSSGLGASSLWSKQPYERFGVADKPPSSTQETASIVEFEAKLLQSFRSCIMKLLKLEGFDWLFRQNDGTDEDLIDRVAARERVLSEVEARAIDRKLGSAIKNDDADHTKLMSVPNCGEGCVWRADIVVSFGVWCIHRILELSLMESRPELWGKYTYVLNRLQGIIDLAFTKPRSPPVPCFCLEIPPGYERKSSPSISNGSLPPTAKMARGKFTTAAMLLDMIKDVEIAISCRKGRTGTAAGDVAFPKGKENLASVLKRYKRRLSNKPVGSQEAGHGSRKL</sequence>
<feature type="transmembrane region" description="Helical" evidence="7">
    <location>
        <begin position="96"/>
        <end position="115"/>
    </location>
</feature>
<evidence type="ECO:0000256" key="6">
    <source>
        <dbReference type="SAM" id="MobiDB-lite"/>
    </source>
</evidence>
<feature type="transmembrane region" description="Helical" evidence="7">
    <location>
        <begin position="396"/>
        <end position="417"/>
    </location>
</feature>
<dbReference type="PANTHER" id="PTHR11706">
    <property type="entry name" value="SOLUTE CARRIER PROTEIN FAMILY 11 MEMBER"/>
    <property type="match status" value="1"/>
</dbReference>
<dbReference type="PIRSF" id="PIRSF037378">
    <property type="entry name" value="EIN2"/>
    <property type="match status" value="1"/>
</dbReference>
<dbReference type="Pfam" id="PF01566">
    <property type="entry name" value="Nramp"/>
    <property type="match status" value="1"/>
</dbReference>
<evidence type="ECO:0000313" key="8">
    <source>
        <dbReference type="EMBL" id="KZV26170.1"/>
    </source>
</evidence>
<keyword evidence="3 7" id="KW-0812">Transmembrane</keyword>
<dbReference type="OrthoDB" id="409173at2759"/>
<dbReference type="GO" id="GO:0005886">
    <property type="term" value="C:plasma membrane"/>
    <property type="evidence" value="ECO:0007669"/>
    <property type="project" value="TreeGrafter"/>
</dbReference>
<protein>
    <submittedName>
        <fullName evidence="8">Ethylene-insensitive protein 2-like</fullName>
    </submittedName>
</protein>
<evidence type="ECO:0000256" key="5">
    <source>
        <dbReference type="ARBA" id="ARBA00023136"/>
    </source>
</evidence>
<reference evidence="8 9" key="1">
    <citation type="journal article" date="2015" name="Proc. Natl. Acad. Sci. U.S.A.">
        <title>The resurrection genome of Boea hygrometrica: A blueprint for survival of dehydration.</title>
        <authorList>
            <person name="Xiao L."/>
            <person name="Yang G."/>
            <person name="Zhang L."/>
            <person name="Yang X."/>
            <person name="Zhao S."/>
            <person name="Ji Z."/>
            <person name="Zhou Q."/>
            <person name="Hu M."/>
            <person name="Wang Y."/>
            <person name="Chen M."/>
            <person name="Xu Y."/>
            <person name="Jin H."/>
            <person name="Xiao X."/>
            <person name="Hu G."/>
            <person name="Bao F."/>
            <person name="Hu Y."/>
            <person name="Wan P."/>
            <person name="Li L."/>
            <person name="Deng X."/>
            <person name="Kuang T."/>
            <person name="Xiang C."/>
            <person name="Zhu J.K."/>
            <person name="Oliver M.J."/>
            <person name="He Y."/>
        </authorList>
    </citation>
    <scope>NUCLEOTIDE SEQUENCE [LARGE SCALE GENOMIC DNA]</scope>
    <source>
        <strain evidence="9">cv. XS01</strain>
    </source>
</reference>
<feature type="transmembrane region" description="Helical" evidence="7">
    <location>
        <begin position="122"/>
        <end position="144"/>
    </location>
</feature>
<dbReference type="GO" id="GO:0005384">
    <property type="term" value="F:manganese ion transmembrane transporter activity"/>
    <property type="evidence" value="ECO:0007669"/>
    <property type="project" value="TreeGrafter"/>
</dbReference>
<evidence type="ECO:0000256" key="2">
    <source>
        <dbReference type="ARBA" id="ARBA00009965"/>
    </source>
</evidence>
<dbReference type="PANTHER" id="PTHR11706:SF75">
    <property type="entry name" value="ETHYLENE-INSENSITIVE PROTEIN 2"/>
    <property type="match status" value="1"/>
</dbReference>
<feature type="transmembrane region" description="Helical" evidence="7">
    <location>
        <begin position="156"/>
        <end position="175"/>
    </location>
</feature>
<feature type="transmembrane region" description="Helical" evidence="7">
    <location>
        <begin position="52"/>
        <end position="76"/>
    </location>
</feature>
<feature type="transmembrane region" description="Helical" evidence="7">
    <location>
        <begin position="292"/>
        <end position="310"/>
    </location>
</feature>
<evidence type="ECO:0000313" key="9">
    <source>
        <dbReference type="Proteomes" id="UP000250235"/>
    </source>
</evidence>
<keyword evidence="4 7" id="KW-1133">Transmembrane helix</keyword>
<name>A0A2Z7AYX7_9LAMI</name>
<dbReference type="EMBL" id="KV011785">
    <property type="protein sequence ID" value="KZV26170.1"/>
    <property type="molecule type" value="Genomic_DNA"/>
</dbReference>
<dbReference type="AlphaFoldDB" id="A0A2Z7AYX7"/>
<organism evidence="8 9">
    <name type="scientific">Dorcoceras hygrometricum</name>
    <dbReference type="NCBI Taxonomy" id="472368"/>
    <lineage>
        <taxon>Eukaryota</taxon>
        <taxon>Viridiplantae</taxon>
        <taxon>Streptophyta</taxon>
        <taxon>Embryophyta</taxon>
        <taxon>Tracheophyta</taxon>
        <taxon>Spermatophyta</taxon>
        <taxon>Magnoliopsida</taxon>
        <taxon>eudicotyledons</taxon>
        <taxon>Gunneridae</taxon>
        <taxon>Pentapetalae</taxon>
        <taxon>asterids</taxon>
        <taxon>lamiids</taxon>
        <taxon>Lamiales</taxon>
        <taxon>Gesneriaceae</taxon>
        <taxon>Didymocarpoideae</taxon>
        <taxon>Trichosporeae</taxon>
        <taxon>Loxocarpinae</taxon>
        <taxon>Dorcoceras</taxon>
    </lineage>
</organism>
<accession>A0A2Z7AYX7</accession>
<feature type="transmembrane region" description="Helical" evidence="7">
    <location>
        <begin position="196"/>
        <end position="218"/>
    </location>
</feature>
<evidence type="ECO:0000256" key="1">
    <source>
        <dbReference type="ARBA" id="ARBA00004141"/>
    </source>
</evidence>